<feature type="compositionally biased region" description="Acidic residues" evidence="7">
    <location>
        <begin position="142"/>
        <end position="155"/>
    </location>
</feature>
<dbReference type="GO" id="GO:0030001">
    <property type="term" value="P:metal ion transport"/>
    <property type="evidence" value="ECO:0007669"/>
    <property type="project" value="InterPro"/>
</dbReference>
<dbReference type="PANTHER" id="PTHR42953:SF1">
    <property type="entry name" value="METAL-BINDING PROTEIN HI_0362-RELATED"/>
    <property type="match status" value="1"/>
</dbReference>
<dbReference type="Proteomes" id="UP000184074">
    <property type="component" value="Unassembled WGS sequence"/>
</dbReference>
<proteinExistence type="inferred from homology"/>
<keyword evidence="5 8" id="KW-0732">Signal</keyword>
<evidence type="ECO:0000256" key="8">
    <source>
        <dbReference type="SAM" id="SignalP"/>
    </source>
</evidence>
<dbReference type="GO" id="GO:0007155">
    <property type="term" value="P:cell adhesion"/>
    <property type="evidence" value="ECO:0007669"/>
    <property type="project" value="InterPro"/>
</dbReference>
<dbReference type="Gene3D" id="3.40.50.1980">
    <property type="entry name" value="Nitrogenase molybdenum iron protein domain"/>
    <property type="match status" value="3"/>
</dbReference>
<comment type="similarity">
    <text evidence="2 6">Belongs to the bacterial solute-binding protein 9 family.</text>
</comment>
<dbReference type="SUPFAM" id="SSF53807">
    <property type="entry name" value="Helical backbone' metal receptor"/>
    <property type="match status" value="1"/>
</dbReference>
<dbReference type="PRINTS" id="PR00690">
    <property type="entry name" value="ADHESNFAMILY"/>
</dbReference>
<evidence type="ECO:0000256" key="6">
    <source>
        <dbReference type="RuleBase" id="RU003512"/>
    </source>
</evidence>
<feature type="signal peptide" evidence="8">
    <location>
        <begin position="1"/>
        <end position="27"/>
    </location>
</feature>
<protein>
    <submittedName>
        <fullName evidence="9">Zinc/manganese transport system substrate-binding protein</fullName>
    </submittedName>
</protein>
<feature type="chain" id="PRO_5009913207" evidence="8">
    <location>
        <begin position="28"/>
        <end position="366"/>
    </location>
</feature>
<evidence type="ECO:0000256" key="7">
    <source>
        <dbReference type="SAM" id="MobiDB-lite"/>
    </source>
</evidence>
<dbReference type="PANTHER" id="PTHR42953">
    <property type="entry name" value="HIGH-AFFINITY ZINC UPTAKE SYSTEM PROTEIN ZNUA-RELATED"/>
    <property type="match status" value="1"/>
</dbReference>
<dbReference type="EMBL" id="FQXB01000003">
    <property type="protein sequence ID" value="SHH13956.1"/>
    <property type="molecule type" value="Genomic_DNA"/>
</dbReference>
<dbReference type="RefSeq" id="WP_072900955.1">
    <property type="nucleotide sequence ID" value="NZ_FQXB01000003.1"/>
</dbReference>
<reference evidence="9 10" key="1">
    <citation type="submission" date="2016-11" db="EMBL/GenBank/DDBJ databases">
        <authorList>
            <person name="Jaros S."/>
            <person name="Januszkiewicz K."/>
            <person name="Wedrychowicz H."/>
        </authorList>
    </citation>
    <scope>NUCLEOTIDE SEQUENCE [LARGE SCALE GENOMIC DNA]</scope>
    <source>
        <strain evidence="9 10">DSM 28715</strain>
    </source>
</reference>
<name>A0A1M5QJA3_9RHOB</name>
<feature type="region of interest" description="Disordered" evidence="7">
    <location>
        <begin position="118"/>
        <end position="195"/>
    </location>
</feature>
<evidence type="ECO:0000256" key="1">
    <source>
        <dbReference type="ARBA" id="ARBA00004196"/>
    </source>
</evidence>
<comment type="subcellular location">
    <subcellularLocation>
        <location evidence="1">Cell envelope</location>
    </subcellularLocation>
</comment>
<dbReference type="InterPro" id="IPR006311">
    <property type="entry name" value="TAT_signal"/>
</dbReference>
<evidence type="ECO:0000256" key="2">
    <source>
        <dbReference type="ARBA" id="ARBA00011028"/>
    </source>
</evidence>
<dbReference type="OrthoDB" id="9793396at2"/>
<dbReference type="InterPro" id="IPR006127">
    <property type="entry name" value="ZnuA-like"/>
</dbReference>
<organism evidence="9 10">
    <name type="scientific">Cognatiyoonia sediminum</name>
    <dbReference type="NCBI Taxonomy" id="1508389"/>
    <lineage>
        <taxon>Bacteria</taxon>
        <taxon>Pseudomonadati</taxon>
        <taxon>Pseudomonadota</taxon>
        <taxon>Alphaproteobacteria</taxon>
        <taxon>Rhodobacterales</taxon>
        <taxon>Paracoccaceae</taxon>
        <taxon>Cognatiyoonia</taxon>
    </lineage>
</organism>
<feature type="compositionally biased region" description="Basic and acidic residues" evidence="7">
    <location>
        <begin position="156"/>
        <end position="195"/>
    </location>
</feature>
<dbReference type="InterPro" id="IPR006128">
    <property type="entry name" value="Lipoprotein_PsaA-like"/>
</dbReference>
<dbReference type="PROSITE" id="PS51318">
    <property type="entry name" value="TAT"/>
    <property type="match status" value="1"/>
</dbReference>
<dbReference type="Pfam" id="PF01297">
    <property type="entry name" value="ZnuA"/>
    <property type="match status" value="1"/>
</dbReference>
<dbReference type="STRING" id="1508389.SAMN05444003_2145"/>
<dbReference type="PRINTS" id="PR00691">
    <property type="entry name" value="ADHESINB"/>
</dbReference>
<evidence type="ECO:0000313" key="9">
    <source>
        <dbReference type="EMBL" id="SHH13956.1"/>
    </source>
</evidence>
<evidence type="ECO:0000256" key="3">
    <source>
        <dbReference type="ARBA" id="ARBA00022448"/>
    </source>
</evidence>
<feature type="compositionally biased region" description="Basic and acidic residues" evidence="7">
    <location>
        <begin position="119"/>
        <end position="141"/>
    </location>
</feature>
<gene>
    <name evidence="9" type="ORF">SAMN05444003_2145</name>
</gene>
<evidence type="ECO:0000256" key="4">
    <source>
        <dbReference type="ARBA" id="ARBA00022723"/>
    </source>
</evidence>
<dbReference type="AlphaFoldDB" id="A0A1M5QJA3"/>
<dbReference type="InterPro" id="IPR006129">
    <property type="entry name" value="AdhesinB"/>
</dbReference>
<dbReference type="GO" id="GO:0030313">
    <property type="term" value="C:cell envelope"/>
    <property type="evidence" value="ECO:0007669"/>
    <property type="project" value="UniProtKB-SubCell"/>
</dbReference>
<sequence length="366" mass="39547">MPSRRSILISATAISALTVAAPTSVWADEPLPVVATFSILGDMVAEIGGEHIALTTLVGPDGDAHVYQPTPQDARAVADAELLFMNGLEFEGWLERLAEAASFDGELVVATTGIEPIEFDGHEGHDDHDDHDDEHADHDKHDDDEDHEHDEDEHDDHDHDGHDDHGDDKDHDDHDHDKEDDHAGHEGHDHGEFDPHAWQSLDAAIIYADNIAAGLARIDPDNAGDYYANRASFVAQIEALEEEIHALMDAIPADKRTVVTSHDAFGYFGRDHNLEFLAPQGLSTNSEASAADVAALIEQIKEDGIAAVFVESLTDSRLIEQIANETGATIGGTLYPGALSGPEGPAPTYLDMMRHNATTLSQALSN</sequence>
<accession>A0A1M5QJA3</accession>
<keyword evidence="3 6" id="KW-0813">Transport</keyword>
<dbReference type="GO" id="GO:0046872">
    <property type="term" value="F:metal ion binding"/>
    <property type="evidence" value="ECO:0007669"/>
    <property type="project" value="UniProtKB-KW"/>
</dbReference>
<evidence type="ECO:0000256" key="5">
    <source>
        <dbReference type="ARBA" id="ARBA00022729"/>
    </source>
</evidence>
<keyword evidence="4" id="KW-0479">Metal-binding</keyword>
<evidence type="ECO:0000313" key="10">
    <source>
        <dbReference type="Proteomes" id="UP000184074"/>
    </source>
</evidence>
<keyword evidence="10" id="KW-1185">Reference proteome</keyword>
<dbReference type="InterPro" id="IPR050492">
    <property type="entry name" value="Bact_metal-bind_prot9"/>
</dbReference>